<evidence type="ECO:0000256" key="3">
    <source>
        <dbReference type="ARBA" id="ARBA00023125"/>
    </source>
</evidence>
<dbReference type="STRING" id="488538.SAR116_1294"/>
<dbReference type="InterPro" id="IPR013762">
    <property type="entry name" value="Integrase-like_cat_sf"/>
</dbReference>
<dbReference type="OrthoDB" id="9784724at2"/>
<evidence type="ECO:0000256" key="1">
    <source>
        <dbReference type="ARBA" id="ARBA00008857"/>
    </source>
</evidence>
<dbReference type="InterPro" id="IPR011010">
    <property type="entry name" value="DNA_brk_join_enz"/>
</dbReference>
<evidence type="ECO:0000256" key="4">
    <source>
        <dbReference type="ARBA" id="ARBA00023172"/>
    </source>
</evidence>
<feature type="domain" description="Tyr recombinase" evidence="5">
    <location>
        <begin position="196"/>
        <end position="381"/>
    </location>
</feature>
<dbReference type="Pfam" id="PF20172">
    <property type="entry name" value="DUF6538"/>
    <property type="match status" value="1"/>
</dbReference>
<name>D5BTE0_PUNMI</name>
<dbReference type="InterPro" id="IPR010998">
    <property type="entry name" value="Integrase_recombinase_N"/>
</dbReference>
<accession>D5BTE0</accession>
<keyword evidence="3" id="KW-0238">DNA-binding</keyword>
<dbReference type="Gene3D" id="1.10.150.130">
    <property type="match status" value="1"/>
</dbReference>
<dbReference type="AlphaFoldDB" id="D5BTE0"/>
<organism evidence="6 7">
    <name type="scientific">Puniceispirillum marinum (strain IMCC1322)</name>
    <dbReference type="NCBI Taxonomy" id="488538"/>
    <lineage>
        <taxon>Bacteria</taxon>
        <taxon>Pseudomonadati</taxon>
        <taxon>Pseudomonadota</taxon>
        <taxon>Alphaproteobacteria</taxon>
        <taxon>Candidatus Puniceispirillales</taxon>
        <taxon>Candidatus Puniceispirillaceae</taxon>
        <taxon>Candidatus Puniceispirillum</taxon>
    </lineage>
</organism>
<evidence type="ECO:0000313" key="7">
    <source>
        <dbReference type="Proteomes" id="UP000007460"/>
    </source>
</evidence>
<keyword evidence="6" id="KW-0224">Dipeptidase</keyword>
<dbReference type="PANTHER" id="PTHR30349">
    <property type="entry name" value="PHAGE INTEGRASE-RELATED"/>
    <property type="match status" value="1"/>
</dbReference>
<dbReference type="HOGENOM" id="CLU_043523_3_0_5"/>
<reference evidence="6 7" key="1">
    <citation type="journal article" date="2010" name="J. Bacteriol.">
        <title>Complete genome sequence of "Candidatus Puniceispirillum marinum" IMCC1322, a representative of the SAR116 clade in the Alphaproteobacteria.</title>
        <authorList>
            <person name="Oh H.M."/>
            <person name="Kwon K.K."/>
            <person name="Kang I."/>
            <person name="Kang S.G."/>
            <person name="Lee J.H."/>
            <person name="Kim S.J."/>
            <person name="Cho J.C."/>
        </authorList>
    </citation>
    <scope>NUCLEOTIDE SEQUENCE [LARGE SCALE GENOMIC DNA]</scope>
    <source>
        <strain evidence="6 7">IMCC1322</strain>
    </source>
</reference>
<dbReference type="InterPro" id="IPR046668">
    <property type="entry name" value="DUF6538"/>
</dbReference>
<dbReference type="Proteomes" id="UP000007460">
    <property type="component" value="Chromosome"/>
</dbReference>
<dbReference type="GO" id="GO:0003677">
    <property type="term" value="F:DNA binding"/>
    <property type="evidence" value="ECO:0007669"/>
    <property type="project" value="UniProtKB-KW"/>
</dbReference>
<sequence length="381" mass="43260">MVYHRVAHYLWLKGETYYFNRRVPKDVQSHYKCKRIIICLKTTRKDTALRTARSLAQRLEDYWLSLRLAKIEIPALHLMHQRPITGASQTDINLKDALSLYLRLKGSGKGASFHRSAERNIQSVIEVLGDRPLDGYNSSDAASYRDFLLAKGLTTASVKRNFATIRSIINLSIQEHGLDFKNVFSKVYLPDLDDSLKRKPIPLEVIRIIQNECKELDDEPRWLVALIADTGMRLSEAAGLHIDDIKVDCEIPYIDLKPYPWRSLKTRGSRRQIPLIGSALWAAKRLLESNTVSPHAFPKYTDDKSTNANSASAAINKWLKPRVPEGCVIHSFRHSLRDRLRVTQCPADMIDQIGGWSTAGVGQGYGEGYSINLLHRSLVKI</sequence>
<dbReference type="RefSeq" id="WP_013046164.1">
    <property type="nucleotide sequence ID" value="NC_014010.1"/>
</dbReference>
<dbReference type="PROSITE" id="PS51898">
    <property type="entry name" value="TYR_RECOMBINASE"/>
    <property type="match status" value="1"/>
</dbReference>
<keyword evidence="7" id="KW-1185">Reference proteome</keyword>
<dbReference type="EMBL" id="CP001751">
    <property type="protein sequence ID" value="ADE39537.1"/>
    <property type="molecule type" value="Genomic_DNA"/>
</dbReference>
<dbReference type="GO" id="GO:0006310">
    <property type="term" value="P:DNA recombination"/>
    <property type="evidence" value="ECO:0007669"/>
    <property type="project" value="UniProtKB-KW"/>
</dbReference>
<proteinExistence type="inferred from homology"/>
<evidence type="ECO:0000313" key="6">
    <source>
        <dbReference type="EMBL" id="ADE39537.1"/>
    </source>
</evidence>
<keyword evidence="6" id="KW-0645">Protease</keyword>
<dbReference type="KEGG" id="apb:SAR116_1294"/>
<dbReference type="InterPro" id="IPR050090">
    <property type="entry name" value="Tyrosine_recombinase_XerCD"/>
</dbReference>
<evidence type="ECO:0000259" key="5">
    <source>
        <dbReference type="PROSITE" id="PS51898"/>
    </source>
</evidence>
<keyword evidence="4" id="KW-0233">DNA recombination</keyword>
<dbReference type="EC" id="3.4.13.9" evidence="6"/>
<dbReference type="SUPFAM" id="SSF56349">
    <property type="entry name" value="DNA breaking-rejoining enzymes"/>
    <property type="match status" value="1"/>
</dbReference>
<dbReference type="GO" id="GO:0102009">
    <property type="term" value="F:proline dipeptidase activity"/>
    <property type="evidence" value="ECO:0007669"/>
    <property type="project" value="UniProtKB-EC"/>
</dbReference>
<gene>
    <name evidence="6" type="ordered locus">SAR116_1294</name>
</gene>
<protein>
    <submittedName>
        <fullName evidence="6">Phage integrase</fullName>
        <ecNumber evidence="6">3.4.13.9</ecNumber>
    </submittedName>
</protein>
<evidence type="ECO:0000256" key="2">
    <source>
        <dbReference type="ARBA" id="ARBA00022908"/>
    </source>
</evidence>
<dbReference type="PANTHER" id="PTHR30349:SF64">
    <property type="entry name" value="PROPHAGE INTEGRASE INTD-RELATED"/>
    <property type="match status" value="1"/>
</dbReference>
<dbReference type="GO" id="GO:0015074">
    <property type="term" value="P:DNA integration"/>
    <property type="evidence" value="ECO:0007669"/>
    <property type="project" value="UniProtKB-KW"/>
</dbReference>
<comment type="similarity">
    <text evidence="1">Belongs to the 'phage' integrase family.</text>
</comment>
<dbReference type="Pfam" id="PF00589">
    <property type="entry name" value="Phage_integrase"/>
    <property type="match status" value="1"/>
</dbReference>
<keyword evidence="2" id="KW-0229">DNA integration</keyword>
<dbReference type="eggNOG" id="COG0582">
    <property type="taxonomic scope" value="Bacteria"/>
</dbReference>
<keyword evidence="6" id="KW-0378">Hydrolase</keyword>
<dbReference type="Gene3D" id="1.10.443.10">
    <property type="entry name" value="Intergrase catalytic core"/>
    <property type="match status" value="1"/>
</dbReference>
<dbReference type="InterPro" id="IPR002104">
    <property type="entry name" value="Integrase_catalytic"/>
</dbReference>